<dbReference type="InterPro" id="IPR027519">
    <property type="entry name" value="KFase_ver/fungi-typ"/>
</dbReference>
<dbReference type="SUPFAM" id="SSF53474">
    <property type="entry name" value="alpha/beta-Hydrolases"/>
    <property type="match status" value="1"/>
</dbReference>
<dbReference type="PANTHER" id="PTHR48081:SF33">
    <property type="entry name" value="KYNURENINE FORMAMIDASE"/>
    <property type="match status" value="1"/>
</dbReference>
<evidence type="ECO:0000256" key="2">
    <source>
        <dbReference type="ARBA" id="ARBA00023079"/>
    </source>
</evidence>
<evidence type="ECO:0000256" key="3">
    <source>
        <dbReference type="HAMAP-Rule" id="MF_03014"/>
    </source>
</evidence>
<dbReference type="EMBL" id="KN846970">
    <property type="protein sequence ID" value="KIW83528.1"/>
    <property type="molecule type" value="Genomic_DNA"/>
</dbReference>
<sequence length="416" mass="46263">MKKVIRYLQDQALEASQQKYSGAAYLSPKTREPQQRAKQHSPSYYKEQHTSHHQSRSAHPSSAAHSFPSHTAAGTTPPRSSGQDERAPPHLSEKIQRDMKRHQYALDNILQSYELYIPELDQSHLAGASGKKFWVVFVHGGYFRDPTVTSSSFYPALDYLVSGKGNGHRHLHNPLKHDEHVPAVAPYIAGYASLNYRLSPHQDKAPQDPNKTPAYELRNAKWPDHIHDVLTAIAHLQNKYGFGERYLLVGHSVGATMAMLSTIAAHRSFSKGDSSELPKIEPPMAVLGVSGIYDYPLIHESFSDYIGLTRNAIPNEADDVLASPARYNAKDYVDGWAAAGTKKRVLVIAHSKDDGWVDWKQVEAMQKVFAGSESAINCTVIELKGQHNDIWEKGTELARAIAQTVDIMRGLEGDGQ</sequence>
<dbReference type="UniPathway" id="UPA00333">
    <property type="reaction ID" value="UER00454"/>
</dbReference>
<dbReference type="RefSeq" id="XP_013287336.1">
    <property type="nucleotide sequence ID" value="XM_013431882.1"/>
</dbReference>
<dbReference type="Proteomes" id="UP000053029">
    <property type="component" value="Unassembled WGS sequence"/>
</dbReference>
<evidence type="ECO:0000256" key="4">
    <source>
        <dbReference type="SAM" id="MobiDB-lite"/>
    </source>
</evidence>
<dbReference type="AlphaFoldDB" id="A0A0D2GRE6"/>
<dbReference type="GO" id="GO:0004061">
    <property type="term" value="F:arylformamidase activity"/>
    <property type="evidence" value="ECO:0007669"/>
    <property type="project" value="UniProtKB-UniRule"/>
</dbReference>
<dbReference type="InterPro" id="IPR050300">
    <property type="entry name" value="GDXG_lipolytic_enzyme"/>
</dbReference>
<name>A0A0D2GRE6_9EURO</name>
<organism evidence="5 6">
    <name type="scientific">Fonsecaea pedrosoi CBS 271.37</name>
    <dbReference type="NCBI Taxonomy" id="1442368"/>
    <lineage>
        <taxon>Eukaryota</taxon>
        <taxon>Fungi</taxon>
        <taxon>Dikarya</taxon>
        <taxon>Ascomycota</taxon>
        <taxon>Pezizomycotina</taxon>
        <taxon>Eurotiomycetes</taxon>
        <taxon>Chaetothyriomycetidae</taxon>
        <taxon>Chaetothyriales</taxon>
        <taxon>Herpotrichiellaceae</taxon>
        <taxon>Fonsecaea</taxon>
    </lineage>
</organism>
<evidence type="ECO:0000313" key="6">
    <source>
        <dbReference type="Proteomes" id="UP000053029"/>
    </source>
</evidence>
<feature type="compositionally biased region" description="Low complexity" evidence="4">
    <location>
        <begin position="57"/>
        <end position="73"/>
    </location>
</feature>
<dbReference type="OrthoDB" id="420264at2759"/>
<reference evidence="5 6" key="1">
    <citation type="submission" date="2015-01" db="EMBL/GenBank/DDBJ databases">
        <title>The Genome Sequence of Fonsecaea pedrosoi CBS 271.37.</title>
        <authorList>
            <consortium name="The Broad Institute Genomics Platform"/>
            <person name="Cuomo C."/>
            <person name="de Hoog S."/>
            <person name="Gorbushina A."/>
            <person name="Stielow B."/>
            <person name="Teixiera M."/>
            <person name="Abouelleil A."/>
            <person name="Chapman S.B."/>
            <person name="Priest M."/>
            <person name="Young S.K."/>
            <person name="Wortman J."/>
            <person name="Nusbaum C."/>
            <person name="Birren B."/>
        </authorList>
    </citation>
    <scope>NUCLEOTIDE SEQUENCE [LARGE SCALE GENOMIC DNA]</scope>
    <source>
        <strain evidence="5 6">CBS 271.37</strain>
    </source>
</reference>
<comment type="similarity">
    <text evidence="3">Belongs to the kynurenine formamidase family.</text>
</comment>
<dbReference type="EC" id="3.5.1.9" evidence="3"/>
<proteinExistence type="inferred from homology"/>
<keyword evidence="2 3" id="KW-0823">Tryptophan catabolism</keyword>
<feature type="region of interest" description="Disordered" evidence="4">
    <location>
        <begin position="24"/>
        <end position="91"/>
    </location>
</feature>
<dbReference type="VEuPathDB" id="FungiDB:Z517_02773"/>
<evidence type="ECO:0000256" key="1">
    <source>
        <dbReference type="ARBA" id="ARBA00022801"/>
    </source>
</evidence>
<feature type="compositionally biased region" description="Basic and acidic residues" evidence="4">
    <location>
        <begin position="82"/>
        <end position="91"/>
    </location>
</feature>
<comment type="catalytic activity">
    <reaction evidence="3">
        <text>N-formyl-L-kynurenine + H2O = L-kynurenine + formate + H(+)</text>
        <dbReference type="Rhea" id="RHEA:13009"/>
        <dbReference type="ChEBI" id="CHEBI:15377"/>
        <dbReference type="ChEBI" id="CHEBI:15378"/>
        <dbReference type="ChEBI" id="CHEBI:15740"/>
        <dbReference type="ChEBI" id="CHEBI:57959"/>
        <dbReference type="ChEBI" id="CHEBI:58629"/>
        <dbReference type="EC" id="3.5.1.9"/>
    </reaction>
</comment>
<feature type="active site" evidence="3">
    <location>
        <position position="354"/>
    </location>
</feature>
<comment type="pathway">
    <text evidence="3">Amino-acid degradation; L-tryptophan degradation via kynurenine pathway; L-kynurenine from L-tryptophan: step 2/2.</text>
</comment>
<dbReference type="ESTHER" id="9euro-a0a0d2gre6">
    <property type="family name" value="Kynurenine-formamidase"/>
</dbReference>
<dbReference type="HAMAP" id="MF_03014">
    <property type="entry name" value="KFase"/>
    <property type="match status" value="1"/>
</dbReference>
<protein>
    <recommendedName>
        <fullName evidence="3">Kynurenine formamidase</fullName>
        <shortName evidence="3">KFA</shortName>
        <shortName evidence="3">KFase</shortName>
        <ecNumber evidence="3">3.5.1.9</ecNumber>
    </recommendedName>
    <alternativeName>
        <fullName evidence="3">Arylformamidase</fullName>
    </alternativeName>
    <alternativeName>
        <fullName evidence="3">N-formylkynurenine formamidase</fullName>
        <shortName evidence="3">FKF</shortName>
    </alternativeName>
</protein>
<dbReference type="HOGENOM" id="CLU_016852_2_0_1"/>
<gene>
    <name evidence="5" type="ORF">Z517_02773</name>
</gene>
<keyword evidence="6" id="KW-1185">Reference proteome</keyword>
<feature type="active site" evidence="3">
    <location>
        <position position="387"/>
    </location>
</feature>
<dbReference type="GO" id="GO:0019441">
    <property type="term" value="P:L-tryptophan catabolic process to kynurenine"/>
    <property type="evidence" value="ECO:0007669"/>
    <property type="project" value="UniProtKB-UniRule"/>
</dbReference>
<dbReference type="Gene3D" id="3.40.50.1820">
    <property type="entry name" value="alpha/beta hydrolase"/>
    <property type="match status" value="1"/>
</dbReference>
<dbReference type="STRING" id="1442368.A0A0D2GRE6"/>
<accession>A0A0D2GRE6</accession>
<evidence type="ECO:0000313" key="5">
    <source>
        <dbReference type="EMBL" id="KIW83528.1"/>
    </source>
</evidence>
<dbReference type="InterPro" id="IPR029058">
    <property type="entry name" value="AB_hydrolase_fold"/>
</dbReference>
<dbReference type="GO" id="GO:0034354">
    <property type="term" value="P:'de novo' NAD+ biosynthetic process from L-tryptophan"/>
    <property type="evidence" value="ECO:0007669"/>
    <property type="project" value="UniProtKB-UniRule"/>
</dbReference>
<keyword evidence="1 3" id="KW-0378">Hydrolase</keyword>
<feature type="active site" description="Nucleophile" evidence="3">
    <location>
        <position position="252"/>
    </location>
</feature>
<comment type="caution">
    <text evidence="3">Lacks conserved residue(s) required for the propagation of feature annotation.</text>
</comment>
<dbReference type="GeneID" id="25302263"/>
<comment type="subunit">
    <text evidence="3">Homodimer.</text>
</comment>
<dbReference type="PANTHER" id="PTHR48081">
    <property type="entry name" value="AB HYDROLASE SUPERFAMILY PROTEIN C4A8.06C"/>
    <property type="match status" value="1"/>
</dbReference>
<comment type="function">
    <text evidence="3">Catalyzes the hydrolysis of N-formyl-L-kynurenine to L-kynurenine, the second step in the kynurenine pathway of tryptophan degradation. Kynurenine may be further oxidized to nicotinic acid, NAD(H) and NADP(H). Required for elimination of toxic metabolites.</text>
</comment>